<protein>
    <recommendedName>
        <fullName evidence="4">Myb-like domain-containing protein</fullName>
    </recommendedName>
</protein>
<reference evidence="3" key="1">
    <citation type="journal article" date="2023" name="Commun. Biol.">
        <title>Genome analysis of Parmales, the sister group of diatoms, reveals the evolutionary specialization of diatoms from phago-mixotrophs to photoautotrophs.</title>
        <authorList>
            <person name="Ban H."/>
            <person name="Sato S."/>
            <person name="Yoshikawa S."/>
            <person name="Yamada K."/>
            <person name="Nakamura Y."/>
            <person name="Ichinomiya M."/>
            <person name="Sato N."/>
            <person name="Blanc-Mathieu R."/>
            <person name="Endo H."/>
            <person name="Kuwata A."/>
            <person name="Ogata H."/>
        </authorList>
    </citation>
    <scope>NUCLEOTIDE SEQUENCE [LARGE SCALE GENOMIC DNA]</scope>
    <source>
        <strain evidence="3">NIES 3700</strain>
    </source>
</reference>
<dbReference type="EMBL" id="BRXW01000147">
    <property type="protein sequence ID" value="GMI10249.1"/>
    <property type="molecule type" value="Genomic_DNA"/>
</dbReference>
<evidence type="ECO:0000313" key="3">
    <source>
        <dbReference type="Proteomes" id="UP001165122"/>
    </source>
</evidence>
<proteinExistence type="predicted"/>
<feature type="compositionally biased region" description="Basic and acidic residues" evidence="1">
    <location>
        <begin position="43"/>
        <end position="52"/>
    </location>
</feature>
<evidence type="ECO:0000256" key="1">
    <source>
        <dbReference type="SAM" id="MobiDB-lite"/>
    </source>
</evidence>
<sequence>MELGEKVKRAEAELREAKAELSEAKMEVIALRDERDDDGGGGGEKEGIKDEVVVVPTASAPTEPRDRSSGKTRKAATEVEEQPRNVKKVMTALPKGKKKGNGFIWTADEDAALVEAVDEYGLEFGRIKAEAGARLGDHKVTHSTNISVKFTLLRLRN</sequence>
<accession>A0A9W7KST7</accession>
<keyword evidence="3" id="KW-1185">Reference proteome</keyword>
<name>A0A9W7KST7_9STRA</name>
<evidence type="ECO:0008006" key="4">
    <source>
        <dbReference type="Google" id="ProtNLM"/>
    </source>
</evidence>
<dbReference type="Proteomes" id="UP001165122">
    <property type="component" value="Unassembled WGS sequence"/>
</dbReference>
<comment type="caution">
    <text evidence="2">The sequence shown here is derived from an EMBL/GenBank/DDBJ whole genome shotgun (WGS) entry which is preliminary data.</text>
</comment>
<feature type="region of interest" description="Disordered" evidence="1">
    <location>
        <begin position="29"/>
        <end position="84"/>
    </location>
</feature>
<feature type="compositionally biased region" description="Basic and acidic residues" evidence="1">
    <location>
        <begin position="63"/>
        <end position="84"/>
    </location>
</feature>
<evidence type="ECO:0000313" key="2">
    <source>
        <dbReference type="EMBL" id="GMI10249.1"/>
    </source>
</evidence>
<gene>
    <name evidence="2" type="ORF">TrLO_g6745</name>
</gene>
<dbReference type="AlphaFoldDB" id="A0A9W7KST7"/>
<organism evidence="2 3">
    <name type="scientific">Triparma laevis f. longispina</name>
    <dbReference type="NCBI Taxonomy" id="1714387"/>
    <lineage>
        <taxon>Eukaryota</taxon>
        <taxon>Sar</taxon>
        <taxon>Stramenopiles</taxon>
        <taxon>Ochrophyta</taxon>
        <taxon>Bolidophyceae</taxon>
        <taxon>Parmales</taxon>
        <taxon>Triparmaceae</taxon>
        <taxon>Triparma</taxon>
    </lineage>
</organism>